<reference evidence="2" key="1">
    <citation type="submission" date="2014-08" db="EMBL/GenBank/DDBJ databases">
        <authorList>
            <person name="Edwards T."/>
        </authorList>
    </citation>
    <scope>NUCLEOTIDE SEQUENCE [LARGE SCALE GENOMIC DNA]</scope>
</reference>
<gene>
    <name evidence="1" type="ORF">MPL1032_220150</name>
</gene>
<dbReference type="InterPro" id="IPR013785">
    <property type="entry name" value="Aldolase_TIM"/>
</dbReference>
<sequence length="218" mass="24842">MGREIIDEYVRLQFPGIFLRPLSPYGFAIKTKFYAAYDVEKWLDFYFDGLEYIIELNRKGTPFKELYASTILTKMLTPFEPGYVDLMSPAGIGISAVVYNYDGDVYASDEARMLAEMGDKTFRIGNVHTNNYHEIFASDALLDPIEQSFAGSAPMCSECAFEPYCGADPVFHMATQRDFVGLKTRSAFCHRNMAIFKRLISLMEDSPATRELFLEWAN</sequence>
<proteinExistence type="predicted"/>
<evidence type="ECO:0000313" key="2">
    <source>
        <dbReference type="Proteomes" id="UP000182888"/>
    </source>
</evidence>
<organism evidence="1 2">
    <name type="scientific">Mesorhizobium plurifarium</name>
    <dbReference type="NCBI Taxonomy" id="69974"/>
    <lineage>
        <taxon>Bacteria</taxon>
        <taxon>Pseudomonadati</taxon>
        <taxon>Pseudomonadota</taxon>
        <taxon>Alphaproteobacteria</taxon>
        <taxon>Hyphomicrobiales</taxon>
        <taxon>Phyllobacteriaceae</taxon>
        <taxon>Mesorhizobium</taxon>
    </lineage>
</organism>
<protein>
    <recommendedName>
        <fullName evidence="3">His-Xaa-Ser system radical SAM maturase HxsB</fullName>
    </recommendedName>
</protein>
<dbReference type="CDD" id="cd21109">
    <property type="entry name" value="SPASM"/>
    <property type="match status" value="1"/>
</dbReference>
<dbReference type="AlphaFoldDB" id="A0A0K2VZ61"/>
<name>A0A0K2VZ61_MESPL</name>
<dbReference type="InterPro" id="IPR058240">
    <property type="entry name" value="rSAM_sf"/>
</dbReference>
<dbReference type="EMBL" id="CCND01000015">
    <property type="protein sequence ID" value="CDX57739.1"/>
    <property type="molecule type" value="Genomic_DNA"/>
</dbReference>
<dbReference type="Gene3D" id="3.20.20.70">
    <property type="entry name" value="Aldolase class I"/>
    <property type="match status" value="1"/>
</dbReference>
<evidence type="ECO:0000313" key="1">
    <source>
        <dbReference type="EMBL" id="CDX57739.1"/>
    </source>
</evidence>
<accession>A0A0K2VZ61</accession>
<evidence type="ECO:0008006" key="3">
    <source>
        <dbReference type="Google" id="ProtNLM"/>
    </source>
</evidence>
<dbReference type="Proteomes" id="UP000182888">
    <property type="component" value="Unassembled WGS sequence"/>
</dbReference>
<dbReference type="SUPFAM" id="SSF102114">
    <property type="entry name" value="Radical SAM enzymes"/>
    <property type="match status" value="1"/>
</dbReference>